<protein>
    <submittedName>
        <fullName evidence="2">Uncharacterized protein</fullName>
    </submittedName>
</protein>
<organism evidence="2 3">
    <name type="scientific">Aquibacillus salsiterrae</name>
    <dbReference type="NCBI Taxonomy" id="2950439"/>
    <lineage>
        <taxon>Bacteria</taxon>
        <taxon>Bacillati</taxon>
        <taxon>Bacillota</taxon>
        <taxon>Bacilli</taxon>
        <taxon>Bacillales</taxon>
        <taxon>Bacillaceae</taxon>
        <taxon>Aquibacillus</taxon>
    </lineage>
</organism>
<name>A0A9X3WIS5_9BACI</name>
<accession>A0A9X3WIS5</accession>
<proteinExistence type="predicted"/>
<dbReference type="EMBL" id="JAMQKC010000020">
    <property type="protein sequence ID" value="MDC3418144.1"/>
    <property type="molecule type" value="Genomic_DNA"/>
</dbReference>
<keyword evidence="1" id="KW-0812">Transmembrane</keyword>
<keyword evidence="1" id="KW-1133">Transmembrane helix</keyword>
<feature type="transmembrane region" description="Helical" evidence="1">
    <location>
        <begin position="40"/>
        <end position="63"/>
    </location>
</feature>
<gene>
    <name evidence="2" type="ORF">NC799_14735</name>
</gene>
<evidence type="ECO:0000313" key="2">
    <source>
        <dbReference type="EMBL" id="MDC3418144.1"/>
    </source>
</evidence>
<keyword evidence="1" id="KW-0472">Membrane</keyword>
<dbReference type="RefSeq" id="WP_272447207.1">
    <property type="nucleotide sequence ID" value="NZ_JAMQKC010000020.1"/>
</dbReference>
<dbReference type="Proteomes" id="UP001145069">
    <property type="component" value="Unassembled WGS sequence"/>
</dbReference>
<sequence length="67" mass="7570">MKKNEWFVALTLITTGIICLTFSASAMWGAKSINTYLATFIKLCLWLGIPIVLFGLTYFFFVVKKGK</sequence>
<keyword evidence="3" id="KW-1185">Reference proteome</keyword>
<dbReference type="AlphaFoldDB" id="A0A9X3WIS5"/>
<evidence type="ECO:0000313" key="3">
    <source>
        <dbReference type="Proteomes" id="UP001145069"/>
    </source>
</evidence>
<feature type="transmembrane region" description="Helical" evidence="1">
    <location>
        <begin position="7"/>
        <end position="28"/>
    </location>
</feature>
<comment type="caution">
    <text evidence="2">The sequence shown here is derived from an EMBL/GenBank/DDBJ whole genome shotgun (WGS) entry which is preliminary data.</text>
</comment>
<reference evidence="2" key="1">
    <citation type="submission" date="2022-06" db="EMBL/GenBank/DDBJ databases">
        <title>Aquibacillus sp. a new bacterium isolated from soil saline samples.</title>
        <authorList>
            <person name="Galisteo C."/>
            <person name="De La Haba R."/>
            <person name="Sanchez-Porro C."/>
            <person name="Ventosa A."/>
        </authorList>
    </citation>
    <scope>NUCLEOTIDE SEQUENCE</scope>
    <source>
        <strain evidence="2">3ASR75-54</strain>
    </source>
</reference>
<evidence type="ECO:0000256" key="1">
    <source>
        <dbReference type="SAM" id="Phobius"/>
    </source>
</evidence>